<comment type="subcellular location">
    <subcellularLocation>
        <location evidence="1">Cytoplasmic vesicle</location>
        <location evidence="1">Autophagosome membrane</location>
        <topology evidence="1">Lipid-anchor</topology>
    </subcellularLocation>
    <subcellularLocation>
        <location evidence="2">Vacuole membrane</location>
        <topology evidence="2">Lipid-anchor</topology>
    </subcellularLocation>
</comment>
<evidence type="ECO:0000313" key="12">
    <source>
        <dbReference type="Proteomes" id="UP000002669"/>
    </source>
</evidence>
<evidence type="ECO:0000256" key="8">
    <source>
        <dbReference type="ARBA" id="ARBA00023329"/>
    </source>
</evidence>
<protein>
    <recommendedName>
        <fullName evidence="10">Autophagy-related protein</fullName>
    </recommendedName>
</protein>
<keyword evidence="4" id="KW-0926">Vacuole</keyword>
<dbReference type="STRING" id="535722.E5R1A9"/>
<dbReference type="GeneID" id="10031932"/>
<comment type="similarity">
    <text evidence="3 10">Belongs to the ATG8 family.</text>
</comment>
<dbReference type="eggNOG" id="KOG1654">
    <property type="taxonomic scope" value="Eukaryota"/>
</dbReference>
<dbReference type="VEuPathDB" id="FungiDB:MGYG_00700"/>
<keyword evidence="6" id="KW-0472">Membrane</keyword>
<evidence type="ECO:0000256" key="6">
    <source>
        <dbReference type="ARBA" id="ARBA00023136"/>
    </source>
</evidence>
<gene>
    <name evidence="11" type="ORF">MGYG_00700</name>
</gene>
<dbReference type="GO" id="GO:0000421">
    <property type="term" value="C:autophagosome membrane"/>
    <property type="evidence" value="ECO:0007669"/>
    <property type="project" value="UniProtKB-SubCell"/>
</dbReference>
<keyword evidence="12" id="KW-1185">Reference proteome</keyword>
<evidence type="ECO:0000313" key="11">
    <source>
        <dbReference type="EMBL" id="EFQ97660.1"/>
    </source>
</evidence>
<dbReference type="RefSeq" id="XP_003176612.1">
    <property type="nucleotide sequence ID" value="XM_003176564.1"/>
</dbReference>
<dbReference type="HOGENOM" id="CLU_119276_0_1_1"/>
<dbReference type="SUPFAM" id="SSF54236">
    <property type="entry name" value="Ubiquitin-like"/>
    <property type="match status" value="1"/>
</dbReference>
<feature type="lipid moiety-binding region" description="Phosphatidylserine amidated glycine; alternate" evidence="9">
    <location>
        <position position="116"/>
    </location>
</feature>
<dbReference type="Pfam" id="PF02991">
    <property type="entry name" value="ATG8"/>
    <property type="match status" value="1"/>
</dbReference>
<dbReference type="InParanoid" id="E5R1A9"/>
<dbReference type="AlphaFoldDB" id="E5R1A9"/>
<organism evidence="12">
    <name type="scientific">Arthroderma gypseum (strain ATCC MYA-4604 / CBS 118893)</name>
    <name type="common">Microsporum gypseum</name>
    <dbReference type="NCBI Taxonomy" id="535722"/>
    <lineage>
        <taxon>Eukaryota</taxon>
        <taxon>Fungi</taxon>
        <taxon>Dikarya</taxon>
        <taxon>Ascomycota</taxon>
        <taxon>Pezizomycotina</taxon>
        <taxon>Eurotiomycetes</taxon>
        <taxon>Eurotiomycetidae</taxon>
        <taxon>Onygenales</taxon>
        <taxon>Arthrodermataceae</taxon>
        <taxon>Nannizzia</taxon>
    </lineage>
</organism>
<name>E5R1A9_ARTGP</name>
<reference evidence="12" key="1">
    <citation type="journal article" date="2012" name="MBio">
        <title>Comparative genome analysis of Trichophyton rubrum and related dermatophytes reveals candidate genes involved in infection.</title>
        <authorList>
            <person name="Martinez D.A."/>
            <person name="Oliver B.G."/>
            <person name="Graeser Y."/>
            <person name="Goldberg J.M."/>
            <person name="Li W."/>
            <person name="Martinez-Rossi N.M."/>
            <person name="Monod M."/>
            <person name="Shelest E."/>
            <person name="Barton R.C."/>
            <person name="Birch E."/>
            <person name="Brakhage A.A."/>
            <person name="Chen Z."/>
            <person name="Gurr S.J."/>
            <person name="Heiman D."/>
            <person name="Heitman J."/>
            <person name="Kosti I."/>
            <person name="Rossi A."/>
            <person name="Saif S."/>
            <person name="Samalova M."/>
            <person name="Saunders C.W."/>
            <person name="Shea T."/>
            <person name="Summerbell R.C."/>
            <person name="Xu J."/>
            <person name="Young S."/>
            <person name="Zeng Q."/>
            <person name="Birren B.W."/>
            <person name="Cuomo C.A."/>
            <person name="White T.C."/>
        </authorList>
    </citation>
    <scope>NUCLEOTIDE SEQUENCE [LARGE SCALE GENOMIC DNA]</scope>
    <source>
        <strain evidence="12">ATCC MYA-4604 / CBS 118893</strain>
    </source>
</reference>
<dbReference type="EMBL" id="DS989822">
    <property type="protein sequence ID" value="EFQ97660.1"/>
    <property type="molecule type" value="Genomic_DNA"/>
</dbReference>
<dbReference type="GO" id="GO:0006914">
    <property type="term" value="P:autophagy"/>
    <property type="evidence" value="ECO:0007669"/>
    <property type="project" value="UniProtKB-KW"/>
</dbReference>
<evidence type="ECO:0000256" key="4">
    <source>
        <dbReference type="ARBA" id="ARBA00022554"/>
    </source>
</evidence>
<dbReference type="GO" id="GO:0031410">
    <property type="term" value="C:cytoplasmic vesicle"/>
    <property type="evidence" value="ECO:0007669"/>
    <property type="project" value="UniProtKB-KW"/>
</dbReference>
<proteinExistence type="inferred from homology"/>
<dbReference type="PANTHER" id="PTHR10969">
    <property type="entry name" value="MICROTUBULE-ASSOCIATED PROTEINS 1A/1B LIGHT CHAIN 3-RELATED"/>
    <property type="match status" value="1"/>
</dbReference>
<dbReference type="OrthoDB" id="6738456at2759"/>
<evidence type="ECO:0000256" key="2">
    <source>
        <dbReference type="ARBA" id="ARBA00004592"/>
    </source>
</evidence>
<dbReference type="Proteomes" id="UP000002669">
    <property type="component" value="Unassembled WGS sequence"/>
</dbReference>
<evidence type="ECO:0000256" key="7">
    <source>
        <dbReference type="ARBA" id="ARBA00023288"/>
    </source>
</evidence>
<dbReference type="Gene3D" id="3.10.20.90">
    <property type="entry name" value="Phosphatidylinositol 3-kinase Catalytic Subunit, Chain A, domain 1"/>
    <property type="match status" value="1"/>
</dbReference>
<keyword evidence="7 9" id="KW-0449">Lipoprotein</keyword>
<dbReference type="InterPro" id="IPR004241">
    <property type="entry name" value="Atg8-like"/>
</dbReference>
<sequence>MPLSFKKTYTFQQRKDEALRTLQHQPDHIPLVCEKEENSDIVAVNRCKLLVPKVLLVGQLLHVLRSRLKLPSEKAIFILINDEVPSNSSPLSTVYDVHKDEDGFLYIKFMGENAFGLSKEN</sequence>
<dbReference type="OMA" id="DHIPLVC"/>
<keyword evidence="8" id="KW-0968">Cytoplasmic vesicle</keyword>
<evidence type="ECO:0000256" key="1">
    <source>
        <dbReference type="ARBA" id="ARBA00004512"/>
    </source>
</evidence>
<evidence type="ECO:0000256" key="9">
    <source>
        <dbReference type="PIRSR" id="PIRSR604241-50"/>
    </source>
</evidence>
<evidence type="ECO:0000256" key="5">
    <source>
        <dbReference type="ARBA" id="ARBA00023006"/>
    </source>
</evidence>
<evidence type="ECO:0000256" key="3">
    <source>
        <dbReference type="ARBA" id="ARBA00007293"/>
    </source>
</evidence>
<evidence type="ECO:0000256" key="10">
    <source>
        <dbReference type="RuleBase" id="RU004384"/>
    </source>
</evidence>
<accession>E5R1A9</accession>
<dbReference type="InterPro" id="IPR029071">
    <property type="entry name" value="Ubiquitin-like_domsf"/>
</dbReference>
<keyword evidence="5 10" id="KW-0072">Autophagy</keyword>